<keyword evidence="2" id="KW-0808">Transferase</keyword>
<dbReference type="Gene3D" id="3.60.120.10">
    <property type="entry name" value="Anthranilate synthase"/>
    <property type="match status" value="1"/>
</dbReference>
<evidence type="ECO:0000259" key="4">
    <source>
        <dbReference type="Pfam" id="PF04715"/>
    </source>
</evidence>
<dbReference type="InterPro" id="IPR019999">
    <property type="entry name" value="Anth_synth_I-like"/>
</dbReference>
<feature type="domain" description="Chorismate-utilising enzyme C-terminal" evidence="3">
    <location>
        <begin position="187"/>
        <end position="440"/>
    </location>
</feature>
<dbReference type="Pfam" id="PF00425">
    <property type="entry name" value="Chorismate_bind"/>
    <property type="match status" value="1"/>
</dbReference>
<dbReference type="EC" id="2.6.1.85" evidence="1"/>
<dbReference type="PANTHER" id="PTHR11236:SF50">
    <property type="entry name" value="AMINODEOXYCHORISMATE SYNTHASE COMPONENT 1"/>
    <property type="match status" value="1"/>
</dbReference>
<evidence type="ECO:0000259" key="3">
    <source>
        <dbReference type="Pfam" id="PF00425"/>
    </source>
</evidence>
<dbReference type="PANTHER" id="PTHR11236">
    <property type="entry name" value="AMINOBENZOATE/ANTHRANILATE SYNTHASE"/>
    <property type="match status" value="1"/>
</dbReference>
<dbReference type="Pfam" id="PF04715">
    <property type="entry name" value="Anth_synt_I_N"/>
    <property type="match status" value="1"/>
</dbReference>
<dbReference type="EMBL" id="BMXG01000002">
    <property type="protein sequence ID" value="GHB92911.1"/>
    <property type="molecule type" value="Genomic_DNA"/>
</dbReference>
<dbReference type="InterPro" id="IPR015890">
    <property type="entry name" value="Chorismate_C"/>
</dbReference>
<gene>
    <name evidence="5" type="primary">pabB</name>
    <name evidence="5" type="ORF">GCM10007047_05320</name>
</gene>
<dbReference type="InterPro" id="IPR005802">
    <property type="entry name" value="ADC_synth_comp_1"/>
</dbReference>
<dbReference type="SUPFAM" id="SSF56322">
    <property type="entry name" value="ADC synthase"/>
    <property type="match status" value="1"/>
</dbReference>
<dbReference type="GO" id="GO:0000162">
    <property type="term" value="P:L-tryptophan biosynthetic process"/>
    <property type="evidence" value="ECO:0007669"/>
    <property type="project" value="TreeGrafter"/>
</dbReference>
<evidence type="ECO:0000313" key="5">
    <source>
        <dbReference type="EMBL" id="GHB92911.1"/>
    </source>
</evidence>
<dbReference type="GO" id="GO:0046820">
    <property type="term" value="F:4-amino-4-deoxychorismate synthase activity"/>
    <property type="evidence" value="ECO:0007669"/>
    <property type="project" value="UniProtKB-EC"/>
</dbReference>
<dbReference type="Proteomes" id="UP000642829">
    <property type="component" value="Unassembled WGS sequence"/>
</dbReference>
<comment type="caution">
    <text evidence="5">The sequence shown here is derived from an EMBL/GenBank/DDBJ whole genome shotgun (WGS) entry which is preliminary data.</text>
</comment>
<reference evidence="5" key="2">
    <citation type="submission" date="2020-09" db="EMBL/GenBank/DDBJ databases">
        <authorList>
            <person name="Sun Q."/>
            <person name="Kim S."/>
        </authorList>
    </citation>
    <scope>NUCLEOTIDE SEQUENCE</scope>
    <source>
        <strain evidence="5">KCTC 12870</strain>
    </source>
</reference>
<reference evidence="5" key="1">
    <citation type="journal article" date="2014" name="Int. J. Syst. Evol. Microbiol.">
        <title>Complete genome sequence of Corynebacterium casei LMG S-19264T (=DSM 44701T), isolated from a smear-ripened cheese.</title>
        <authorList>
            <consortium name="US DOE Joint Genome Institute (JGI-PGF)"/>
            <person name="Walter F."/>
            <person name="Albersmeier A."/>
            <person name="Kalinowski J."/>
            <person name="Ruckert C."/>
        </authorList>
    </citation>
    <scope>NUCLEOTIDE SEQUENCE</scope>
    <source>
        <strain evidence="5">KCTC 12870</strain>
    </source>
</reference>
<evidence type="ECO:0000256" key="1">
    <source>
        <dbReference type="ARBA" id="ARBA00013139"/>
    </source>
</evidence>
<sequence>MVMARIEPTSLTPEQAFSRLRREPGCCWLDSGIGSSNIQRKSILAAHPYLTIRAWGQRIERITPDCSSFHSGDSLEYLANELKTHTGGNSFEGGGVGHFSYEFGRRLAGQPDHSGRAQRWPDFHFQFYHAVYVFDHETGRAKLHATDDQAGAAALDELRDKLFHPASEPILREGGITSKTFTANRSKADYCTSVEAIREAIAAGEIYQANLAQFFSTPFRGDPTALFSLLRQLNPAPFSAYLQQGDRQILSSSPELFLRVEGDQIVTRPIKGTRPRGSTAEEDQACRSALLASEKERAELLMIVDMERNDLGRIAQYGSVRVNELYHLESYATVHHLIGEVEARLRPNVSLGDILRATFPGGSITGAPKLRAMEIIAQQEPSPRDVFCGAIGWLGFNGDIALNIAIRTITCQEGRADFGVGAGIVWDSQPEAEYEETLHKAKALFTALETHK</sequence>
<dbReference type="NCBIfam" id="TIGR00553">
    <property type="entry name" value="pabB"/>
    <property type="match status" value="1"/>
</dbReference>
<evidence type="ECO:0000256" key="2">
    <source>
        <dbReference type="ARBA" id="ARBA00022679"/>
    </source>
</evidence>
<evidence type="ECO:0000313" key="6">
    <source>
        <dbReference type="Proteomes" id="UP000642829"/>
    </source>
</evidence>
<name>A0A8J3DDE2_9BACT</name>
<dbReference type="InterPro" id="IPR005801">
    <property type="entry name" value="ADC_synthase"/>
</dbReference>
<dbReference type="GO" id="GO:0009396">
    <property type="term" value="P:folic acid-containing compound biosynthetic process"/>
    <property type="evidence" value="ECO:0007669"/>
    <property type="project" value="InterPro"/>
</dbReference>
<dbReference type="AlphaFoldDB" id="A0A8J3DDE2"/>
<protein>
    <recommendedName>
        <fullName evidence="1">aminodeoxychorismate synthase</fullName>
        <ecNumber evidence="1">2.6.1.85</ecNumber>
    </recommendedName>
</protein>
<dbReference type="PRINTS" id="PR00095">
    <property type="entry name" value="ANTSNTHASEI"/>
</dbReference>
<keyword evidence="6" id="KW-1185">Reference proteome</keyword>
<proteinExistence type="predicted"/>
<organism evidence="5 6">
    <name type="scientific">Cerasicoccus arenae</name>
    <dbReference type="NCBI Taxonomy" id="424488"/>
    <lineage>
        <taxon>Bacteria</taxon>
        <taxon>Pseudomonadati</taxon>
        <taxon>Verrucomicrobiota</taxon>
        <taxon>Opitutia</taxon>
        <taxon>Puniceicoccales</taxon>
        <taxon>Cerasicoccaceae</taxon>
        <taxon>Cerasicoccus</taxon>
    </lineage>
</organism>
<feature type="domain" description="Anthranilate synthase component I N-terminal" evidence="4">
    <location>
        <begin position="10"/>
        <end position="141"/>
    </location>
</feature>
<accession>A0A8J3DDE2</accession>
<dbReference type="InterPro" id="IPR006805">
    <property type="entry name" value="Anth_synth_I_N"/>
</dbReference>